<dbReference type="PANTHER" id="PTHR33223">
    <property type="entry name" value="CCHC-TYPE DOMAIN-CONTAINING PROTEIN"/>
    <property type="match status" value="1"/>
</dbReference>
<evidence type="ECO:0000313" key="2">
    <source>
        <dbReference type="Proteomes" id="UP000257109"/>
    </source>
</evidence>
<name>A0A371F4B8_MUCPR</name>
<evidence type="ECO:0000313" key="1">
    <source>
        <dbReference type="EMBL" id="RDX73119.1"/>
    </source>
</evidence>
<dbReference type="Proteomes" id="UP000257109">
    <property type="component" value="Unassembled WGS sequence"/>
</dbReference>
<dbReference type="AlphaFoldDB" id="A0A371F4B8"/>
<dbReference type="PANTHER" id="PTHR33223:SF8">
    <property type="entry name" value="OS04G0172440 PROTEIN"/>
    <property type="match status" value="1"/>
</dbReference>
<keyword evidence="2" id="KW-1185">Reference proteome</keyword>
<reference evidence="1" key="1">
    <citation type="submission" date="2018-05" db="EMBL/GenBank/DDBJ databases">
        <title>Draft genome of Mucuna pruriens seed.</title>
        <authorList>
            <person name="Nnadi N.E."/>
            <person name="Vos R."/>
            <person name="Hasami M.H."/>
            <person name="Devisetty U.K."/>
            <person name="Aguiy J.C."/>
        </authorList>
    </citation>
    <scope>NUCLEOTIDE SEQUENCE [LARGE SCALE GENOMIC DNA]</scope>
    <source>
        <strain evidence="1">JCA_2017</strain>
    </source>
</reference>
<dbReference type="EMBL" id="QJKJ01010640">
    <property type="protein sequence ID" value="RDX73119.1"/>
    <property type="molecule type" value="Genomic_DNA"/>
</dbReference>
<proteinExistence type="predicted"/>
<feature type="non-terminal residue" evidence="1">
    <location>
        <position position="1"/>
    </location>
</feature>
<gene>
    <name evidence="1" type="ORF">CR513_47317</name>
</gene>
<organism evidence="1 2">
    <name type="scientific">Mucuna pruriens</name>
    <name type="common">Velvet bean</name>
    <name type="synonym">Dolichos pruriens</name>
    <dbReference type="NCBI Taxonomy" id="157652"/>
    <lineage>
        <taxon>Eukaryota</taxon>
        <taxon>Viridiplantae</taxon>
        <taxon>Streptophyta</taxon>
        <taxon>Embryophyta</taxon>
        <taxon>Tracheophyta</taxon>
        <taxon>Spermatophyta</taxon>
        <taxon>Magnoliopsida</taxon>
        <taxon>eudicotyledons</taxon>
        <taxon>Gunneridae</taxon>
        <taxon>Pentapetalae</taxon>
        <taxon>rosids</taxon>
        <taxon>fabids</taxon>
        <taxon>Fabales</taxon>
        <taxon>Fabaceae</taxon>
        <taxon>Papilionoideae</taxon>
        <taxon>50 kb inversion clade</taxon>
        <taxon>NPAAA clade</taxon>
        <taxon>indigoferoid/millettioid clade</taxon>
        <taxon>Phaseoleae</taxon>
        <taxon>Mucuna</taxon>
    </lineage>
</organism>
<protein>
    <recommendedName>
        <fullName evidence="3">Retrotransposon gag domain-containing protein</fullName>
    </recommendedName>
</protein>
<evidence type="ECO:0008006" key="3">
    <source>
        <dbReference type="Google" id="ProtNLM"/>
    </source>
</evidence>
<accession>A0A371F4B8</accession>
<comment type="caution">
    <text evidence="1">The sequence shown here is derived from an EMBL/GenBank/DDBJ whole genome shotgun (WGS) entry which is preliminary data.</text>
</comment>
<sequence>MVNPLSTPVEITHFLGLCRRADGSDVRIPQLNQRCQHCFGQPEHCRAGYAIGPYGWNIENPVNEEQEQQIVVNNNKVGLVVNISSRAGPNDGVGPNTEQDLGAKHWASWNVAPFSLEERLDAIEGGDKYGLEVVDLCLVLDVGLPIDFKTLEFDKYKGSSYPRVHLAMYCWKMAAYIYDDKVLIHCFQDNQTGATFNWYVSLEQGHIKTWRDLTKAFLK</sequence>
<dbReference type="OrthoDB" id="1743010at2759"/>